<name>A0A6J4TRE9_9ACTN</name>
<dbReference type="InterPro" id="IPR036188">
    <property type="entry name" value="FAD/NAD-bd_sf"/>
</dbReference>
<sequence>MSAHRVVIAGGGVAGLEALIALRELAGDAVSITLLSPSREFTIRALSVQEPFAKPSARIYDVGAICADHGAELRHDALEAVHRETRTITTMSGEELVYDSLLVAIGARPSPAFPHVTTFRGVQDAEAMHGLLQDVEGGWSSSVAFVVPPGTTWPLPIYELALMTAERAEGLGLSPQITVVTPEHAPLGLFGEEASRRVDDQLSERGIIVRT</sequence>
<gene>
    <name evidence="7" type="ORF">AVDCRST_MAG85-3605</name>
</gene>
<dbReference type="PRINTS" id="PR00411">
    <property type="entry name" value="PNDRDTASEI"/>
</dbReference>
<evidence type="ECO:0000256" key="1">
    <source>
        <dbReference type="ARBA" id="ARBA00001974"/>
    </source>
</evidence>
<comment type="cofactor">
    <cofactor evidence="1">
        <name>FAD</name>
        <dbReference type="ChEBI" id="CHEBI:57692"/>
    </cofactor>
</comment>
<keyword evidence="4" id="KW-0274">FAD</keyword>
<dbReference type="InterPro" id="IPR023753">
    <property type="entry name" value="FAD/NAD-binding_dom"/>
</dbReference>
<dbReference type="SUPFAM" id="SSF51905">
    <property type="entry name" value="FAD/NAD(P)-binding domain"/>
    <property type="match status" value="1"/>
</dbReference>
<keyword evidence="3" id="KW-0285">Flavoprotein</keyword>
<dbReference type="InterPro" id="IPR051169">
    <property type="entry name" value="NADH-Q_oxidoreductase"/>
</dbReference>
<comment type="similarity">
    <text evidence="2">Belongs to the NADH dehydrogenase family.</text>
</comment>
<evidence type="ECO:0000256" key="2">
    <source>
        <dbReference type="ARBA" id="ARBA00005272"/>
    </source>
</evidence>
<evidence type="ECO:0000256" key="5">
    <source>
        <dbReference type="ARBA" id="ARBA00023002"/>
    </source>
</evidence>
<dbReference type="GO" id="GO:0003955">
    <property type="term" value="F:NAD(P)H dehydrogenase (quinone) activity"/>
    <property type="evidence" value="ECO:0007669"/>
    <property type="project" value="TreeGrafter"/>
</dbReference>
<dbReference type="Pfam" id="PF07992">
    <property type="entry name" value="Pyr_redox_2"/>
    <property type="match status" value="1"/>
</dbReference>
<accession>A0A6J4TRE9</accession>
<evidence type="ECO:0000256" key="3">
    <source>
        <dbReference type="ARBA" id="ARBA00022630"/>
    </source>
</evidence>
<feature type="non-terminal residue" evidence="7">
    <location>
        <position position="211"/>
    </location>
</feature>
<evidence type="ECO:0000256" key="4">
    <source>
        <dbReference type="ARBA" id="ARBA00022827"/>
    </source>
</evidence>
<dbReference type="AlphaFoldDB" id="A0A6J4TRE9"/>
<proteinExistence type="inferred from homology"/>
<dbReference type="GO" id="GO:0019646">
    <property type="term" value="P:aerobic electron transport chain"/>
    <property type="evidence" value="ECO:0007669"/>
    <property type="project" value="TreeGrafter"/>
</dbReference>
<feature type="domain" description="FAD/NAD(P)-binding" evidence="6">
    <location>
        <begin position="5"/>
        <end position="211"/>
    </location>
</feature>
<organism evidence="7">
    <name type="scientific">uncultured Solirubrobacteraceae bacterium</name>
    <dbReference type="NCBI Taxonomy" id="1162706"/>
    <lineage>
        <taxon>Bacteria</taxon>
        <taxon>Bacillati</taxon>
        <taxon>Actinomycetota</taxon>
        <taxon>Thermoleophilia</taxon>
        <taxon>Solirubrobacterales</taxon>
        <taxon>Solirubrobacteraceae</taxon>
        <taxon>environmental samples</taxon>
    </lineage>
</organism>
<reference evidence="7" key="1">
    <citation type="submission" date="2020-02" db="EMBL/GenBank/DDBJ databases">
        <authorList>
            <person name="Meier V. D."/>
        </authorList>
    </citation>
    <scope>NUCLEOTIDE SEQUENCE</scope>
    <source>
        <strain evidence="7">AVDCRST_MAG85</strain>
    </source>
</reference>
<dbReference type="Gene3D" id="3.50.50.100">
    <property type="match status" value="1"/>
</dbReference>
<evidence type="ECO:0000259" key="6">
    <source>
        <dbReference type="Pfam" id="PF07992"/>
    </source>
</evidence>
<protein>
    <recommendedName>
        <fullName evidence="6">FAD/NAD(P)-binding domain-containing protein</fullName>
    </recommendedName>
</protein>
<dbReference type="PRINTS" id="PR00368">
    <property type="entry name" value="FADPNR"/>
</dbReference>
<dbReference type="PANTHER" id="PTHR42913:SF3">
    <property type="entry name" value="64 KDA MITOCHONDRIAL NADH DEHYDROGENASE (EUROFUNG)"/>
    <property type="match status" value="1"/>
</dbReference>
<dbReference type="EMBL" id="CADCVT010000400">
    <property type="protein sequence ID" value="CAA9530156.1"/>
    <property type="molecule type" value="Genomic_DNA"/>
</dbReference>
<evidence type="ECO:0000313" key="7">
    <source>
        <dbReference type="EMBL" id="CAA9530156.1"/>
    </source>
</evidence>
<keyword evidence="5" id="KW-0560">Oxidoreductase</keyword>
<dbReference type="PANTHER" id="PTHR42913">
    <property type="entry name" value="APOPTOSIS-INDUCING FACTOR 1"/>
    <property type="match status" value="1"/>
</dbReference>